<keyword evidence="3 6" id="KW-0378">Hydrolase</keyword>
<dbReference type="InterPro" id="IPR051156">
    <property type="entry name" value="Mito/Outer_Membr_Metalloprot"/>
</dbReference>
<keyword evidence="4 6" id="KW-0862">Zinc</keyword>
<feature type="compositionally biased region" description="Basic and acidic residues" evidence="7">
    <location>
        <begin position="166"/>
        <end position="176"/>
    </location>
</feature>
<accession>A0A7S1UWR7</accession>
<feature type="region of interest" description="Disordered" evidence="7">
    <location>
        <begin position="148"/>
        <end position="177"/>
    </location>
</feature>
<comment type="similarity">
    <text evidence="6">Belongs to the peptidase M48 family.</text>
</comment>
<comment type="cofactor">
    <cofactor evidence="6">
        <name>Zn(2+)</name>
        <dbReference type="ChEBI" id="CHEBI:29105"/>
    </cofactor>
    <text evidence="6">Binds 1 zinc ion per subunit.</text>
</comment>
<dbReference type="EMBL" id="HBGK01019118">
    <property type="protein sequence ID" value="CAD9280742.1"/>
    <property type="molecule type" value="Transcribed_RNA"/>
</dbReference>
<dbReference type="PANTHER" id="PTHR22726">
    <property type="entry name" value="METALLOENDOPEPTIDASE OMA1"/>
    <property type="match status" value="1"/>
</dbReference>
<gene>
    <name evidence="9" type="ORF">GOCE00092_LOCUS9652</name>
</gene>
<evidence type="ECO:0000256" key="5">
    <source>
        <dbReference type="ARBA" id="ARBA00023049"/>
    </source>
</evidence>
<protein>
    <recommendedName>
        <fullName evidence="8">Peptidase M48 domain-containing protein</fullName>
    </recommendedName>
</protein>
<proteinExistence type="inferred from homology"/>
<feature type="compositionally biased region" description="Low complexity" evidence="7">
    <location>
        <begin position="155"/>
        <end position="165"/>
    </location>
</feature>
<name>A0A7S1UWR7_9STRA</name>
<dbReference type="AlphaFoldDB" id="A0A7S1UWR7"/>
<evidence type="ECO:0000256" key="1">
    <source>
        <dbReference type="ARBA" id="ARBA00022670"/>
    </source>
</evidence>
<keyword evidence="5 6" id="KW-0482">Metalloprotease</keyword>
<evidence type="ECO:0000256" key="6">
    <source>
        <dbReference type="RuleBase" id="RU003983"/>
    </source>
</evidence>
<dbReference type="GO" id="GO:0004222">
    <property type="term" value="F:metalloendopeptidase activity"/>
    <property type="evidence" value="ECO:0007669"/>
    <property type="project" value="InterPro"/>
</dbReference>
<dbReference type="GO" id="GO:0046872">
    <property type="term" value="F:metal ion binding"/>
    <property type="evidence" value="ECO:0007669"/>
    <property type="project" value="UniProtKB-KW"/>
</dbReference>
<evidence type="ECO:0000256" key="4">
    <source>
        <dbReference type="ARBA" id="ARBA00022833"/>
    </source>
</evidence>
<evidence type="ECO:0000313" key="9">
    <source>
        <dbReference type="EMBL" id="CAD9280742.1"/>
    </source>
</evidence>
<keyword evidence="1 6" id="KW-0645">Protease</keyword>
<dbReference type="Gene3D" id="3.30.2010.10">
    <property type="entry name" value="Metalloproteases ('zincins'), catalytic domain"/>
    <property type="match status" value="1"/>
</dbReference>
<keyword evidence="2" id="KW-0479">Metal-binding</keyword>
<evidence type="ECO:0000256" key="7">
    <source>
        <dbReference type="SAM" id="MobiDB-lite"/>
    </source>
</evidence>
<evidence type="ECO:0000256" key="3">
    <source>
        <dbReference type="ARBA" id="ARBA00022801"/>
    </source>
</evidence>
<dbReference type="GO" id="GO:0051603">
    <property type="term" value="P:proteolysis involved in protein catabolic process"/>
    <property type="evidence" value="ECO:0007669"/>
    <property type="project" value="TreeGrafter"/>
</dbReference>
<dbReference type="GO" id="GO:0016020">
    <property type="term" value="C:membrane"/>
    <property type="evidence" value="ECO:0007669"/>
    <property type="project" value="TreeGrafter"/>
</dbReference>
<dbReference type="InterPro" id="IPR001915">
    <property type="entry name" value="Peptidase_M48"/>
</dbReference>
<reference evidence="9" key="1">
    <citation type="submission" date="2021-01" db="EMBL/GenBank/DDBJ databases">
        <authorList>
            <person name="Corre E."/>
            <person name="Pelletier E."/>
            <person name="Niang G."/>
            <person name="Scheremetjew M."/>
            <person name="Finn R."/>
            <person name="Kale V."/>
            <person name="Holt S."/>
            <person name="Cochrane G."/>
            <person name="Meng A."/>
            <person name="Brown T."/>
            <person name="Cohen L."/>
        </authorList>
    </citation>
    <scope>NUCLEOTIDE SEQUENCE</scope>
    <source>
        <strain evidence="9">CCMP 410</strain>
    </source>
</reference>
<dbReference type="PANTHER" id="PTHR22726:SF1">
    <property type="entry name" value="METALLOENDOPEPTIDASE OMA1, MITOCHONDRIAL"/>
    <property type="match status" value="1"/>
</dbReference>
<feature type="domain" description="Peptidase M48" evidence="8">
    <location>
        <begin position="8"/>
        <end position="225"/>
    </location>
</feature>
<organism evidence="9">
    <name type="scientific">Grammatophora oceanica</name>
    <dbReference type="NCBI Taxonomy" id="210454"/>
    <lineage>
        <taxon>Eukaryota</taxon>
        <taxon>Sar</taxon>
        <taxon>Stramenopiles</taxon>
        <taxon>Ochrophyta</taxon>
        <taxon>Bacillariophyta</taxon>
        <taxon>Fragilariophyceae</taxon>
        <taxon>Fragilariophycidae</taxon>
        <taxon>Rhabdonematales</taxon>
        <taxon>Grammatophoraceae</taxon>
        <taxon>Grammatophora</taxon>
    </lineage>
</organism>
<dbReference type="Pfam" id="PF01435">
    <property type="entry name" value="Peptidase_M48"/>
    <property type="match status" value="1"/>
</dbReference>
<evidence type="ECO:0000256" key="2">
    <source>
        <dbReference type="ARBA" id="ARBA00022723"/>
    </source>
</evidence>
<evidence type="ECO:0000259" key="8">
    <source>
        <dbReference type="Pfam" id="PF01435"/>
    </source>
</evidence>
<sequence>MRRLEGDWIYMVIDTKLPNAFVTELLPKRIFVTTAMLQPSVIANDDELAMVLGHEISHLILGHLTEQNQIETMLRVLEVLLLSMDPTEGVLSVVFVGALAWIRTALSASYSREHEREADALGLQLAARACFDTKKGAIVFQKLGDLHPTGRPGSATTNPTTLPTATRKDTSSKDTARSVVLDDTVATTEQVAENEASSPQKKRPALVRFIDSHPPSQERYEALLEAAEEENASKYCTSVHKRLKDYVLLR</sequence>